<sequence length="133" mass="14296">MDPSKPMPLIGRAVAFPCLPQNSFRPAGILNPPFASNDNDDDDDDSNTDTTLSQPRYTKRRGSEYVSEEPSLVLGLGIDLYQGQGCADSLANKTEGMFVATDSAKHCSALRCLLLLSPCSAIAILDTEDSQVE</sequence>
<comment type="caution">
    <text evidence="2">The sequence shown here is derived from an EMBL/GenBank/DDBJ whole genome shotgun (WGS) entry which is preliminary data.</text>
</comment>
<dbReference type="Proteomes" id="UP001451303">
    <property type="component" value="Unassembled WGS sequence"/>
</dbReference>
<evidence type="ECO:0000256" key="1">
    <source>
        <dbReference type="SAM" id="MobiDB-lite"/>
    </source>
</evidence>
<feature type="region of interest" description="Disordered" evidence="1">
    <location>
        <begin position="27"/>
        <end position="64"/>
    </location>
</feature>
<reference evidence="2 3" key="1">
    <citation type="submission" date="2023-09" db="EMBL/GenBank/DDBJ databases">
        <title>Multi-omics analysis of a traditional fermented food reveals byproduct-associated fungal strains for waste-to-food upcycling.</title>
        <authorList>
            <consortium name="Lawrence Berkeley National Laboratory"/>
            <person name="Rekdal V.M."/>
            <person name="Villalobos-Escobedo J.M."/>
            <person name="Rodriguez-Valeron N."/>
            <person name="Garcia M.O."/>
            <person name="Vasquez D.P."/>
            <person name="Damayanti I."/>
            <person name="Sorensen P.M."/>
            <person name="Baidoo E.E."/>
            <person name="De Carvalho A.C."/>
            <person name="Riley R."/>
            <person name="Lipzen A."/>
            <person name="He G."/>
            <person name="Yan M."/>
            <person name="Haridas S."/>
            <person name="Daum C."/>
            <person name="Yoshinaga Y."/>
            <person name="Ng V."/>
            <person name="Grigoriev I.V."/>
            <person name="Munk R."/>
            <person name="Nuraida L."/>
            <person name="Wijaya C.H."/>
            <person name="Morales P.-C."/>
            <person name="Keasling J.D."/>
        </authorList>
    </citation>
    <scope>NUCLEOTIDE SEQUENCE [LARGE SCALE GENOMIC DNA]</scope>
    <source>
        <strain evidence="2 3">FGSC 2613</strain>
    </source>
</reference>
<accession>A0ABR3DJB6</accession>
<protein>
    <submittedName>
        <fullName evidence="2">Uncharacterized protein</fullName>
    </submittedName>
</protein>
<gene>
    <name evidence="2" type="ORF">QR685DRAFT_568938</name>
</gene>
<name>A0ABR3DJB6_NEUIN</name>
<evidence type="ECO:0000313" key="2">
    <source>
        <dbReference type="EMBL" id="KAL0472765.1"/>
    </source>
</evidence>
<organism evidence="2 3">
    <name type="scientific">Neurospora intermedia</name>
    <dbReference type="NCBI Taxonomy" id="5142"/>
    <lineage>
        <taxon>Eukaryota</taxon>
        <taxon>Fungi</taxon>
        <taxon>Dikarya</taxon>
        <taxon>Ascomycota</taxon>
        <taxon>Pezizomycotina</taxon>
        <taxon>Sordariomycetes</taxon>
        <taxon>Sordariomycetidae</taxon>
        <taxon>Sordariales</taxon>
        <taxon>Sordariaceae</taxon>
        <taxon>Neurospora</taxon>
    </lineage>
</organism>
<evidence type="ECO:0000313" key="3">
    <source>
        <dbReference type="Proteomes" id="UP001451303"/>
    </source>
</evidence>
<feature type="compositionally biased region" description="Acidic residues" evidence="1">
    <location>
        <begin position="38"/>
        <end position="47"/>
    </location>
</feature>
<proteinExistence type="predicted"/>
<dbReference type="EMBL" id="JAVLET010000002">
    <property type="protein sequence ID" value="KAL0472765.1"/>
    <property type="molecule type" value="Genomic_DNA"/>
</dbReference>
<keyword evidence="3" id="KW-1185">Reference proteome</keyword>